<proteinExistence type="predicted"/>
<gene>
    <name evidence="1" type="ORF">SAMN05421780_11118</name>
</gene>
<name>A0A1I1MZG6_9BACT</name>
<dbReference type="STRING" id="927664.SAMN05421780_11118"/>
<evidence type="ECO:0000313" key="2">
    <source>
        <dbReference type="Proteomes" id="UP000199514"/>
    </source>
</evidence>
<protein>
    <submittedName>
        <fullName evidence="1">Uncharacterized protein</fullName>
    </submittedName>
</protein>
<reference evidence="1 2" key="1">
    <citation type="submission" date="2016-10" db="EMBL/GenBank/DDBJ databases">
        <authorList>
            <person name="de Groot N.N."/>
        </authorList>
    </citation>
    <scope>NUCLEOTIDE SEQUENCE [LARGE SCALE GENOMIC DNA]</scope>
    <source>
        <strain evidence="1 2">DSM 6793</strain>
    </source>
</reference>
<dbReference type="EMBL" id="FOLE01000011">
    <property type="protein sequence ID" value="SFC86940.1"/>
    <property type="molecule type" value="Genomic_DNA"/>
</dbReference>
<dbReference type="Proteomes" id="UP000199514">
    <property type="component" value="Unassembled WGS sequence"/>
</dbReference>
<sequence>MKMNNEAKYLTINLTAAQGAVLAEQYVRVVKKEKCINASFAFELQRGSCREILGAKIRKYNADIQLVSPTVIVPIRVTYIQFLWLIEVANYWETINENFNPKTDLRASILLAAKHASERHFRFKYALKKEPYYGTLCGD</sequence>
<accession>A0A1I1MZG6</accession>
<organism evidence="1 2">
    <name type="scientific">Flexibacter flexilis DSM 6793</name>
    <dbReference type="NCBI Taxonomy" id="927664"/>
    <lineage>
        <taxon>Bacteria</taxon>
        <taxon>Pseudomonadati</taxon>
        <taxon>Bacteroidota</taxon>
        <taxon>Cytophagia</taxon>
        <taxon>Cytophagales</taxon>
        <taxon>Flexibacteraceae</taxon>
        <taxon>Flexibacter</taxon>
    </lineage>
</organism>
<evidence type="ECO:0000313" key="1">
    <source>
        <dbReference type="EMBL" id="SFC86940.1"/>
    </source>
</evidence>
<dbReference type="AlphaFoldDB" id="A0A1I1MZG6"/>
<keyword evidence="2" id="KW-1185">Reference proteome</keyword>